<dbReference type="InterPro" id="IPR036866">
    <property type="entry name" value="RibonucZ/Hydroxyglut_hydro"/>
</dbReference>
<sequence length="316" mass="33940">PTPPPLPSYNYIASRRGGDFTGEEPKPGDDPASFVSLTRESASSPPALPPDPNYGEVPGGRDILPTADHPSSSQGAPVWELFEEEGFSVSAAPMSHGVPCVGFVVEEGGKPGRMKGDVAMQVVRRNYEALSSKMRDPMKMMGALQNLQPGESIRFPDETVLKCEDVLDPPRAGRKVAILGDSCDASYIANLAANCDLLVHEATNTFLAGIDDGDYKSTLLDTIKHGHSTPNMAGEFARRIGARRLALNHFSARYKGDDEEVAARLMGRIEQQACDAGKLDRSMVVATWDGLQFTVPQVDVEASEGAGTAEDERAEH</sequence>
<evidence type="ECO:0008006" key="4">
    <source>
        <dbReference type="Google" id="ProtNLM"/>
    </source>
</evidence>
<dbReference type="PANTHER" id="PTHR46018:SF2">
    <property type="entry name" value="ZINC PHOSPHODIESTERASE ELAC PROTEIN 1"/>
    <property type="match status" value="1"/>
</dbReference>
<dbReference type="PANTHER" id="PTHR46018">
    <property type="entry name" value="ZINC PHOSPHODIESTERASE ELAC PROTEIN 1"/>
    <property type="match status" value="1"/>
</dbReference>
<name>A0ABQ6N2V2_9STRA</name>
<proteinExistence type="predicted"/>
<dbReference type="Proteomes" id="UP001165060">
    <property type="component" value="Unassembled WGS sequence"/>
</dbReference>
<gene>
    <name evidence="2" type="ORF">TeGR_g3490</name>
</gene>
<feature type="region of interest" description="Disordered" evidence="1">
    <location>
        <begin position="1"/>
        <end position="74"/>
    </location>
</feature>
<reference evidence="2 3" key="1">
    <citation type="journal article" date="2023" name="Commun. Biol.">
        <title>Genome analysis of Parmales, the sister group of diatoms, reveals the evolutionary specialization of diatoms from phago-mixotrophs to photoautotrophs.</title>
        <authorList>
            <person name="Ban H."/>
            <person name="Sato S."/>
            <person name="Yoshikawa S."/>
            <person name="Yamada K."/>
            <person name="Nakamura Y."/>
            <person name="Ichinomiya M."/>
            <person name="Sato N."/>
            <person name="Blanc-Mathieu R."/>
            <person name="Endo H."/>
            <person name="Kuwata A."/>
            <person name="Ogata H."/>
        </authorList>
    </citation>
    <scope>NUCLEOTIDE SEQUENCE [LARGE SCALE GENOMIC DNA]</scope>
</reference>
<evidence type="ECO:0000313" key="3">
    <source>
        <dbReference type="Proteomes" id="UP001165060"/>
    </source>
</evidence>
<keyword evidence="3" id="KW-1185">Reference proteome</keyword>
<comment type="caution">
    <text evidence="2">The sequence shown here is derived from an EMBL/GenBank/DDBJ whole genome shotgun (WGS) entry which is preliminary data.</text>
</comment>
<evidence type="ECO:0000313" key="2">
    <source>
        <dbReference type="EMBL" id="GMI38630.1"/>
    </source>
</evidence>
<dbReference type="Gene3D" id="3.60.15.10">
    <property type="entry name" value="Ribonuclease Z/Hydroxyacylglutathione hydrolase-like"/>
    <property type="match status" value="1"/>
</dbReference>
<protein>
    <recommendedName>
        <fullName evidence="4">Metallo-beta-lactamase domain-containing protein</fullName>
    </recommendedName>
</protein>
<feature type="non-terminal residue" evidence="2">
    <location>
        <position position="1"/>
    </location>
</feature>
<organism evidence="2 3">
    <name type="scientific">Tetraparma gracilis</name>
    <dbReference type="NCBI Taxonomy" id="2962635"/>
    <lineage>
        <taxon>Eukaryota</taxon>
        <taxon>Sar</taxon>
        <taxon>Stramenopiles</taxon>
        <taxon>Ochrophyta</taxon>
        <taxon>Bolidophyceae</taxon>
        <taxon>Parmales</taxon>
        <taxon>Triparmaceae</taxon>
        <taxon>Tetraparma</taxon>
    </lineage>
</organism>
<accession>A0ABQ6N2V2</accession>
<dbReference type="SUPFAM" id="SSF56281">
    <property type="entry name" value="Metallo-hydrolase/oxidoreductase"/>
    <property type="match status" value="1"/>
</dbReference>
<evidence type="ECO:0000256" key="1">
    <source>
        <dbReference type="SAM" id="MobiDB-lite"/>
    </source>
</evidence>
<dbReference type="EMBL" id="BRYB01003551">
    <property type="protein sequence ID" value="GMI38630.1"/>
    <property type="molecule type" value="Genomic_DNA"/>
</dbReference>